<dbReference type="Proteomes" id="UP000607653">
    <property type="component" value="Unassembled WGS sequence"/>
</dbReference>
<comment type="caution">
    <text evidence="1">The sequence shown here is derived from an EMBL/GenBank/DDBJ whole genome shotgun (WGS) entry which is preliminary data.</text>
</comment>
<dbReference type="AlphaFoldDB" id="A0A822ZK34"/>
<sequence length="67" mass="7759">MVACQRGRVLEIGTNLSFFSTRRQELTFTASGYRFRFVLFGHWRLFRAVLVPVGALRHNSSVDQELL</sequence>
<accession>A0A822ZK34</accession>
<keyword evidence="2" id="KW-1185">Reference proteome</keyword>
<protein>
    <submittedName>
        <fullName evidence="1">Uncharacterized protein</fullName>
    </submittedName>
</protein>
<evidence type="ECO:0000313" key="2">
    <source>
        <dbReference type="Proteomes" id="UP000607653"/>
    </source>
</evidence>
<gene>
    <name evidence="1" type="ORF">HUJ06_003110</name>
</gene>
<reference evidence="1 2" key="1">
    <citation type="journal article" date="2020" name="Mol. Biol. Evol.">
        <title>Distinct Expression and Methylation Patterns for Genes with Different Fates following a Single Whole-Genome Duplication in Flowering Plants.</title>
        <authorList>
            <person name="Shi T."/>
            <person name="Rahmani R.S."/>
            <person name="Gugger P.F."/>
            <person name="Wang M."/>
            <person name="Li H."/>
            <person name="Zhang Y."/>
            <person name="Li Z."/>
            <person name="Wang Q."/>
            <person name="Van de Peer Y."/>
            <person name="Marchal K."/>
            <person name="Chen J."/>
        </authorList>
    </citation>
    <scope>NUCLEOTIDE SEQUENCE [LARGE SCALE GENOMIC DNA]</scope>
    <source>
        <tissue evidence="1">Leaf</tissue>
    </source>
</reference>
<name>A0A822ZK34_NELNU</name>
<organism evidence="1 2">
    <name type="scientific">Nelumbo nucifera</name>
    <name type="common">Sacred lotus</name>
    <dbReference type="NCBI Taxonomy" id="4432"/>
    <lineage>
        <taxon>Eukaryota</taxon>
        <taxon>Viridiplantae</taxon>
        <taxon>Streptophyta</taxon>
        <taxon>Embryophyta</taxon>
        <taxon>Tracheophyta</taxon>
        <taxon>Spermatophyta</taxon>
        <taxon>Magnoliopsida</taxon>
        <taxon>Proteales</taxon>
        <taxon>Nelumbonaceae</taxon>
        <taxon>Nelumbo</taxon>
    </lineage>
</organism>
<dbReference type="EMBL" id="DUZY01000007">
    <property type="protein sequence ID" value="DAD44880.1"/>
    <property type="molecule type" value="Genomic_DNA"/>
</dbReference>
<evidence type="ECO:0000313" key="1">
    <source>
        <dbReference type="EMBL" id="DAD44880.1"/>
    </source>
</evidence>
<proteinExistence type="predicted"/>